<keyword evidence="2" id="KW-1185">Reference proteome</keyword>
<protein>
    <submittedName>
        <fullName evidence="1">Uncharacterized protein</fullName>
    </submittedName>
</protein>
<comment type="caution">
    <text evidence="1">The sequence shown here is derived from an EMBL/GenBank/DDBJ whole genome shotgun (WGS) entry which is preliminary data.</text>
</comment>
<evidence type="ECO:0000313" key="1">
    <source>
        <dbReference type="EMBL" id="KAJ0203784.1"/>
    </source>
</evidence>
<proteinExistence type="predicted"/>
<dbReference type="EMBL" id="NBSK02000005">
    <property type="protein sequence ID" value="KAJ0203784.1"/>
    <property type="molecule type" value="Genomic_DNA"/>
</dbReference>
<name>A0A9R1X9B1_LACSA</name>
<evidence type="ECO:0000313" key="2">
    <source>
        <dbReference type="Proteomes" id="UP000235145"/>
    </source>
</evidence>
<dbReference type="AlphaFoldDB" id="A0A9R1X9B1"/>
<accession>A0A9R1X9B1</accession>
<dbReference type="Proteomes" id="UP000235145">
    <property type="component" value="Unassembled WGS sequence"/>
</dbReference>
<reference evidence="1 2" key="1">
    <citation type="journal article" date="2017" name="Nat. Commun.">
        <title>Genome assembly with in vitro proximity ligation data and whole-genome triplication in lettuce.</title>
        <authorList>
            <person name="Reyes-Chin-Wo S."/>
            <person name="Wang Z."/>
            <person name="Yang X."/>
            <person name="Kozik A."/>
            <person name="Arikit S."/>
            <person name="Song C."/>
            <person name="Xia L."/>
            <person name="Froenicke L."/>
            <person name="Lavelle D.O."/>
            <person name="Truco M.J."/>
            <person name="Xia R."/>
            <person name="Zhu S."/>
            <person name="Xu C."/>
            <person name="Xu H."/>
            <person name="Xu X."/>
            <person name="Cox K."/>
            <person name="Korf I."/>
            <person name="Meyers B.C."/>
            <person name="Michelmore R.W."/>
        </authorList>
    </citation>
    <scope>NUCLEOTIDE SEQUENCE [LARGE SCALE GENOMIC DNA]</scope>
    <source>
        <strain evidence="2">cv. Salinas</strain>
        <tissue evidence="1">Seedlings</tissue>
    </source>
</reference>
<organism evidence="1 2">
    <name type="scientific">Lactuca sativa</name>
    <name type="common">Garden lettuce</name>
    <dbReference type="NCBI Taxonomy" id="4236"/>
    <lineage>
        <taxon>Eukaryota</taxon>
        <taxon>Viridiplantae</taxon>
        <taxon>Streptophyta</taxon>
        <taxon>Embryophyta</taxon>
        <taxon>Tracheophyta</taxon>
        <taxon>Spermatophyta</taxon>
        <taxon>Magnoliopsida</taxon>
        <taxon>eudicotyledons</taxon>
        <taxon>Gunneridae</taxon>
        <taxon>Pentapetalae</taxon>
        <taxon>asterids</taxon>
        <taxon>campanulids</taxon>
        <taxon>Asterales</taxon>
        <taxon>Asteraceae</taxon>
        <taxon>Cichorioideae</taxon>
        <taxon>Cichorieae</taxon>
        <taxon>Lactucinae</taxon>
        <taxon>Lactuca</taxon>
    </lineage>
</organism>
<gene>
    <name evidence="1" type="ORF">LSAT_V11C500259510</name>
</gene>
<sequence length="177" mass="20474">MVLSTFYSNSLMIEIPNEFHPYVTNIEEVAVDGNFGIQGIVVSLGYILRNKLLENWGRYAMIFQDDINNVHHSLIFTRLGYAQSEYWLIISDIGFLIANKYGVIVYYLDKQSLSTCFLLWHGLQEISHRRFIVIAFVYNGHYVKVDLRESHLMPTVLGVTTYQNVLLDGKYLDVPNN</sequence>